<keyword evidence="1" id="KW-0472">Membrane</keyword>
<dbReference type="Gene3D" id="3.40.109.10">
    <property type="entry name" value="NADH Oxidase"/>
    <property type="match status" value="1"/>
</dbReference>
<dbReference type="InterPro" id="IPR052530">
    <property type="entry name" value="NAD(P)H_nitroreductase"/>
</dbReference>
<protein>
    <recommendedName>
        <fullName evidence="2">Nitroreductase domain-containing protein</fullName>
    </recommendedName>
</protein>
<proteinExistence type="predicted"/>
<dbReference type="PANTHER" id="PTHR43821">
    <property type="entry name" value="NAD(P)H NITROREDUCTASE YDJA-RELATED"/>
    <property type="match status" value="1"/>
</dbReference>
<dbReference type="VEuPathDB" id="CryptoDB:Cvel_16970"/>
<dbReference type="Pfam" id="PF00881">
    <property type="entry name" value="Nitroreductase"/>
    <property type="match status" value="1"/>
</dbReference>
<dbReference type="InterPro" id="IPR000415">
    <property type="entry name" value="Nitroreductase-like"/>
</dbReference>
<name>A0A0G4FI28_9ALVE</name>
<evidence type="ECO:0000259" key="2">
    <source>
        <dbReference type="Pfam" id="PF00881"/>
    </source>
</evidence>
<gene>
    <name evidence="3" type="ORF">Cvel_16970</name>
</gene>
<dbReference type="InterPro" id="IPR029479">
    <property type="entry name" value="Nitroreductase"/>
</dbReference>
<feature type="domain" description="Nitroreductase" evidence="2">
    <location>
        <begin position="73"/>
        <end position="250"/>
    </location>
</feature>
<accession>A0A0G4FI28</accession>
<dbReference type="SUPFAM" id="SSF55469">
    <property type="entry name" value="FMN-dependent nitroreductase-like"/>
    <property type="match status" value="1"/>
</dbReference>
<sequence>MGFSSTLRQYFAGFWSLIFNAKRPVGALVVQTLGGGLLFSALLFRLFIQNVLQTGLTADERNQYEPKQVLPSIRARRSVFPKSYVHRPIEKKVVQSLLEAATWAPFHGPSPPWRFVVLGRAAAVQMQHMSLAFYDANWQHVGWAGGRRGSEAEFLEWRQRTEEEICGRWGPVSFMIAIVMQRQAGSKRMPEWEELAATACAVQNMHIQACSFPGLACYWSSWHSAARDSKEMRAFLRMGEEDKCLGFLMVAACNPELKDTRTRTMDTHMCVEWRD</sequence>
<keyword evidence="1" id="KW-1133">Transmembrane helix</keyword>
<keyword evidence="1" id="KW-0812">Transmembrane</keyword>
<evidence type="ECO:0000256" key="1">
    <source>
        <dbReference type="SAM" id="Phobius"/>
    </source>
</evidence>
<dbReference type="EMBL" id="CDMZ01000366">
    <property type="protein sequence ID" value="CEM12774.1"/>
    <property type="molecule type" value="Genomic_DNA"/>
</dbReference>
<dbReference type="PANTHER" id="PTHR43821:SF1">
    <property type="entry name" value="NAD(P)H NITROREDUCTASE YDJA-RELATED"/>
    <property type="match status" value="1"/>
</dbReference>
<dbReference type="AlphaFoldDB" id="A0A0G4FI28"/>
<evidence type="ECO:0000313" key="3">
    <source>
        <dbReference type="EMBL" id="CEM12774.1"/>
    </source>
</evidence>
<organism evidence="3">
    <name type="scientific">Chromera velia CCMP2878</name>
    <dbReference type="NCBI Taxonomy" id="1169474"/>
    <lineage>
        <taxon>Eukaryota</taxon>
        <taxon>Sar</taxon>
        <taxon>Alveolata</taxon>
        <taxon>Colpodellida</taxon>
        <taxon>Chromeraceae</taxon>
        <taxon>Chromera</taxon>
    </lineage>
</organism>
<feature type="transmembrane region" description="Helical" evidence="1">
    <location>
        <begin position="25"/>
        <end position="48"/>
    </location>
</feature>
<reference evidence="3" key="1">
    <citation type="submission" date="2014-11" db="EMBL/GenBank/DDBJ databases">
        <authorList>
            <person name="Otto D Thomas"/>
            <person name="Naeem Raeece"/>
        </authorList>
    </citation>
    <scope>NUCLEOTIDE SEQUENCE</scope>
</reference>
<dbReference type="GO" id="GO:0016491">
    <property type="term" value="F:oxidoreductase activity"/>
    <property type="evidence" value="ECO:0007669"/>
    <property type="project" value="InterPro"/>
</dbReference>